<feature type="compositionally biased region" description="Low complexity" evidence="1">
    <location>
        <begin position="7"/>
        <end position="20"/>
    </location>
</feature>
<name>A0A239EWY6_9ACTN</name>
<proteinExistence type="predicted"/>
<evidence type="ECO:0000313" key="2">
    <source>
        <dbReference type="EMBL" id="SNS49280.1"/>
    </source>
</evidence>
<feature type="compositionally biased region" description="Acidic residues" evidence="1">
    <location>
        <begin position="21"/>
        <end position="30"/>
    </location>
</feature>
<keyword evidence="3" id="KW-1185">Reference proteome</keyword>
<accession>A0A239EWY6</accession>
<feature type="region of interest" description="Disordered" evidence="1">
    <location>
        <begin position="1"/>
        <end position="52"/>
    </location>
</feature>
<reference evidence="3" key="1">
    <citation type="submission" date="2017-06" db="EMBL/GenBank/DDBJ databases">
        <authorList>
            <person name="Varghese N."/>
            <person name="Submissions S."/>
        </authorList>
    </citation>
    <scope>NUCLEOTIDE SEQUENCE [LARGE SCALE GENOMIC DNA]</scope>
    <source>
        <strain evidence="3">DSM 46839</strain>
    </source>
</reference>
<evidence type="ECO:0000313" key="3">
    <source>
        <dbReference type="Proteomes" id="UP000198373"/>
    </source>
</evidence>
<organism evidence="2 3">
    <name type="scientific">Geodermatophilus pulveris</name>
    <dbReference type="NCBI Taxonomy" id="1564159"/>
    <lineage>
        <taxon>Bacteria</taxon>
        <taxon>Bacillati</taxon>
        <taxon>Actinomycetota</taxon>
        <taxon>Actinomycetes</taxon>
        <taxon>Geodermatophilales</taxon>
        <taxon>Geodermatophilaceae</taxon>
        <taxon>Geodermatophilus</taxon>
    </lineage>
</organism>
<evidence type="ECO:0000256" key="1">
    <source>
        <dbReference type="SAM" id="MobiDB-lite"/>
    </source>
</evidence>
<dbReference type="EMBL" id="FZOO01000004">
    <property type="protein sequence ID" value="SNS49280.1"/>
    <property type="molecule type" value="Genomic_DNA"/>
</dbReference>
<sequence length="52" mass="4830">MSRRPRAAAGPADAGPAVADEVAEGGDDGSLEPGPGGGAPTVPVTVESATTG</sequence>
<dbReference type="AlphaFoldDB" id="A0A239EWY6"/>
<gene>
    <name evidence="2" type="ORF">SAMN06893096_104354</name>
</gene>
<dbReference type="Proteomes" id="UP000198373">
    <property type="component" value="Unassembled WGS sequence"/>
</dbReference>
<protein>
    <submittedName>
        <fullName evidence="2">Uncharacterized protein</fullName>
    </submittedName>
</protein>
<dbReference type="RefSeq" id="WP_179224402.1">
    <property type="nucleotide sequence ID" value="NZ_FZOO01000004.1"/>
</dbReference>